<dbReference type="Proteomes" id="UP001595836">
    <property type="component" value="Unassembled WGS sequence"/>
</dbReference>
<evidence type="ECO:0008006" key="3">
    <source>
        <dbReference type="Google" id="ProtNLM"/>
    </source>
</evidence>
<protein>
    <recommendedName>
        <fullName evidence="3">ABM domain-containing protein</fullName>
    </recommendedName>
</protein>
<dbReference type="EMBL" id="JBHSHP010000007">
    <property type="protein sequence ID" value="MFC4753617.1"/>
    <property type="molecule type" value="Genomic_DNA"/>
</dbReference>
<evidence type="ECO:0000313" key="2">
    <source>
        <dbReference type="Proteomes" id="UP001595836"/>
    </source>
</evidence>
<keyword evidence="2" id="KW-1185">Reference proteome</keyword>
<organism evidence="1 2">
    <name type="scientific">Dietzia aurantiaca</name>
    <dbReference type="NCBI Taxonomy" id="983873"/>
    <lineage>
        <taxon>Bacteria</taxon>
        <taxon>Bacillati</taxon>
        <taxon>Actinomycetota</taxon>
        <taxon>Actinomycetes</taxon>
        <taxon>Mycobacteriales</taxon>
        <taxon>Dietziaceae</taxon>
        <taxon>Dietzia</taxon>
    </lineage>
</organism>
<comment type="caution">
    <text evidence="1">The sequence shown here is derived from an EMBL/GenBank/DDBJ whole genome shotgun (WGS) entry which is preliminary data.</text>
</comment>
<sequence>MADSSREVRATSEMKIHDGVSIERLSSVVKALGASTEAEGGHLYGHNFYIDEGAGILFAHEHYRDADAFLQHLKEMDQEVVGALMSSVDVLDLRIYGSVNDELRGLLEDFGSVRTFEYIGGFTNRGA</sequence>
<proteinExistence type="predicted"/>
<gene>
    <name evidence="1" type="ORF">ACFO7U_02330</name>
</gene>
<reference evidence="2" key="1">
    <citation type="journal article" date="2019" name="Int. J. Syst. Evol. Microbiol.">
        <title>The Global Catalogue of Microorganisms (GCM) 10K type strain sequencing project: providing services to taxonomists for standard genome sequencing and annotation.</title>
        <authorList>
            <consortium name="The Broad Institute Genomics Platform"/>
            <consortium name="The Broad Institute Genome Sequencing Center for Infectious Disease"/>
            <person name="Wu L."/>
            <person name="Ma J."/>
        </authorList>
    </citation>
    <scope>NUCLEOTIDE SEQUENCE [LARGE SCALE GENOMIC DNA]</scope>
    <source>
        <strain evidence="2">JCM 11882</strain>
    </source>
</reference>
<evidence type="ECO:0000313" key="1">
    <source>
        <dbReference type="EMBL" id="MFC4753617.1"/>
    </source>
</evidence>
<name>A0ABV9PKH2_9ACTN</name>
<accession>A0ABV9PKH2</accession>
<dbReference type="RefSeq" id="WP_344989213.1">
    <property type="nucleotide sequence ID" value="NZ_BAABCD010000007.1"/>
</dbReference>